<evidence type="ECO:0000256" key="6">
    <source>
        <dbReference type="ARBA" id="ARBA00022840"/>
    </source>
</evidence>
<dbReference type="InterPro" id="IPR038005">
    <property type="entry name" value="RX-like_CC"/>
</dbReference>
<dbReference type="InterPro" id="IPR002182">
    <property type="entry name" value="NB-ARC"/>
</dbReference>
<dbReference type="PRINTS" id="PR00364">
    <property type="entry name" value="DISEASERSIST"/>
</dbReference>
<dbReference type="SUPFAM" id="SSF52540">
    <property type="entry name" value="P-loop containing nucleoside triphosphate hydrolases"/>
    <property type="match status" value="1"/>
</dbReference>
<evidence type="ECO:0000313" key="10">
    <source>
        <dbReference type="EMBL" id="KAL2545769.1"/>
    </source>
</evidence>
<evidence type="ECO:0000256" key="1">
    <source>
        <dbReference type="ARBA" id="ARBA00008894"/>
    </source>
</evidence>
<dbReference type="Gene3D" id="1.20.5.4130">
    <property type="match status" value="1"/>
</dbReference>
<comment type="caution">
    <text evidence="10">The sequence shown here is derived from an EMBL/GenBank/DDBJ whole genome shotgun (WGS) entry which is preliminary data.</text>
</comment>
<evidence type="ECO:0000256" key="4">
    <source>
        <dbReference type="ARBA" id="ARBA00022741"/>
    </source>
</evidence>
<dbReference type="GO" id="GO:0005524">
    <property type="term" value="F:ATP binding"/>
    <property type="evidence" value="ECO:0007669"/>
    <property type="project" value="UniProtKB-KW"/>
</dbReference>
<dbReference type="GO" id="GO:0051707">
    <property type="term" value="P:response to other organism"/>
    <property type="evidence" value="ECO:0007669"/>
    <property type="project" value="UniProtKB-ARBA"/>
</dbReference>
<dbReference type="GO" id="GO:0006952">
    <property type="term" value="P:defense response"/>
    <property type="evidence" value="ECO:0007669"/>
    <property type="project" value="UniProtKB-KW"/>
</dbReference>
<keyword evidence="5" id="KW-0611">Plant defense</keyword>
<name>A0ABD1W7Y5_9LAMI</name>
<keyword evidence="12" id="KW-1185">Reference proteome</keyword>
<sequence>MADAVVEFLLVNLKELLLYHVDLISGVKDQVESLHKELSLMKAFLKDSREKRNETEYVRELVKQITEVAYEAEDIIDKFVFNEATKKGRDKVKKMFLGNRNLHSVAKQIESIKTKVKDIYDKKMFGIESLQVGVPSRKSARQKRQPLVEEENVVGFDQEARTIIDRLTKGLEQLEVVSVVGMGGLGKTTLARKVYSDPDIEYHFYLRAWTYVSQEYSRREVFLGILESLNLTSDQIYKMSDEKLAEELCERLRNNKYLIVIDDVWTTEAWNDLRKAFPSTNLGSRILLTSRNTEPSGPHVRSFFCFATDERELPRKDTSSIYEAFRLLRVLDLRSINFPRFPNEIEHLVHLRFIVLFGQFKIIPSQISSLWNLQTLIVRTTCRELDIQADIWKMKQFRHLYVTGLSRLNGPHAQTRKDNEDPFVRINIQTISTILPDSCTENVLARTPGLKKLGIRGKLAKLMEKKGGSSLFDNLSKLNNLETLKLLNDTYPLPPAQCIIPGVPQHYKFPPNLSKLTLSDTLLDWEHMSTLGVLPNLEVLKLKDNAFKGSHWEPLDGGFRLLKVLQIGRTNLAHWNALGHHFPRLQSVVLKHCTSLEAIPSGLGEVSVLQNLELYWSSKTAAASARLIHQQKLKLQLKQQQVNNLFKLVIFPPDM</sequence>
<dbReference type="Gene3D" id="3.40.50.300">
    <property type="entry name" value="P-loop containing nucleotide triphosphate hydrolases"/>
    <property type="match status" value="1"/>
</dbReference>
<feature type="domain" description="Disease resistance R13L4/SHOC-2-like LRR" evidence="9">
    <location>
        <begin position="299"/>
        <end position="623"/>
    </location>
</feature>
<reference evidence="12" key="2">
    <citation type="submission" date="2024-07" db="EMBL/GenBank/DDBJ databases">
        <title>Two chromosome-level genome assemblies of Korean endemic species Abeliophyllum distichum and Forsythia ovata (Oleaceae).</title>
        <authorList>
            <person name="Jang H."/>
        </authorList>
    </citation>
    <scope>NUCLEOTIDE SEQUENCE [LARGE SCALE GENOMIC DNA]</scope>
</reference>
<dbReference type="InterPro" id="IPR055414">
    <property type="entry name" value="LRR_R13L4/SHOC2-like"/>
</dbReference>
<dbReference type="InterPro" id="IPR032675">
    <property type="entry name" value="LRR_dom_sf"/>
</dbReference>
<evidence type="ECO:0000259" key="8">
    <source>
        <dbReference type="Pfam" id="PF18052"/>
    </source>
</evidence>
<evidence type="ECO:0000256" key="5">
    <source>
        <dbReference type="ARBA" id="ARBA00022821"/>
    </source>
</evidence>
<dbReference type="InterPro" id="IPR027417">
    <property type="entry name" value="P-loop_NTPase"/>
</dbReference>
<reference evidence="10" key="1">
    <citation type="submission" date="2024-07" db="EMBL/GenBank/DDBJ databases">
        <title>Two chromosome-level genome assemblies of Korean endemic species Abeliophyllum distichum and Forsythia ovata (Oleaceae).</title>
        <authorList>
            <person name="Mun J.H."/>
        </authorList>
    </citation>
    <scope>NUCLEOTIDE SEQUENCE</scope>
    <source>
        <strain evidence="10">KNKB202402200001</strain>
        <tissue evidence="10">Leaf</tissue>
    </source>
</reference>
<dbReference type="InterPro" id="IPR041118">
    <property type="entry name" value="Rx_N"/>
</dbReference>
<dbReference type="PANTHER" id="PTHR15140:SF56">
    <property type="entry name" value="NB-ARC DOMAIN-CONTAINING PROTEIN"/>
    <property type="match status" value="1"/>
</dbReference>
<dbReference type="SUPFAM" id="SSF52047">
    <property type="entry name" value="RNI-like"/>
    <property type="match status" value="1"/>
</dbReference>
<dbReference type="Pfam" id="PF18052">
    <property type="entry name" value="Rx_N"/>
    <property type="match status" value="1"/>
</dbReference>
<dbReference type="FunFam" id="3.40.50.300:FF:001091">
    <property type="entry name" value="Probable disease resistance protein At1g61300"/>
    <property type="match status" value="1"/>
</dbReference>
<feature type="domain" description="NB-ARC" evidence="7">
    <location>
        <begin position="158"/>
        <end position="296"/>
    </location>
</feature>
<dbReference type="Pfam" id="PF23598">
    <property type="entry name" value="LRR_14"/>
    <property type="match status" value="1"/>
</dbReference>
<gene>
    <name evidence="10" type="ORF">Fot_15002</name>
    <name evidence="11" type="ORF">Fot_15057</name>
</gene>
<protein>
    <submittedName>
        <fullName evidence="10">Late blight resistance protein-like protein R1A-10</fullName>
    </submittedName>
</protein>
<dbReference type="AlphaFoldDB" id="A0ABD1W7Y5"/>
<accession>A0ABD1W7Y5</accession>
<dbReference type="EMBL" id="JBFOLJ010000004">
    <property type="protein sequence ID" value="KAL2545769.1"/>
    <property type="molecule type" value="Genomic_DNA"/>
</dbReference>
<keyword evidence="2" id="KW-0433">Leucine-rich repeat</keyword>
<dbReference type="PANTHER" id="PTHR15140">
    <property type="entry name" value="TUBULIN-SPECIFIC CHAPERONE E"/>
    <property type="match status" value="1"/>
</dbReference>
<dbReference type="CDD" id="cd14798">
    <property type="entry name" value="RX-CC_like"/>
    <property type="match status" value="1"/>
</dbReference>
<keyword evidence="4" id="KW-0547">Nucleotide-binding</keyword>
<evidence type="ECO:0000256" key="3">
    <source>
        <dbReference type="ARBA" id="ARBA00022737"/>
    </source>
</evidence>
<evidence type="ECO:0000259" key="7">
    <source>
        <dbReference type="Pfam" id="PF00931"/>
    </source>
</evidence>
<comment type="similarity">
    <text evidence="1">Belongs to the disease resistance NB-LRR family.</text>
</comment>
<dbReference type="EMBL" id="JBFOLJ010000004">
    <property type="protein sequence ID" value="KAL2545824.1"/>
    <property type="molecule type" value="Genomic_DNA"/>
</dbReference>
<evidence type="ECO:0000256" key="2">
    <source>
        <dbReference type="ARBA" id="ARBA00022614"/>
    </source>
</evidence>
<dbReference type="Gene3D" id="3.80.10.10">
    <property type="entry name" value="Ribonuclease Inhibitor"/>
    <property type="match status" value="1"/>
</dbReference>
<dbReference type="Proteomes" id="UP001604277">
    <property type="component" value="Unassembled WGS sequence"/>
</dbReference>
<evidence type="ECO:0000313" key="12">
    <source>
        <dbReference type="Proteomes" id="UP001604277"/>
    </source>
</evidence>
<keyword evidence="6" id="KW-0067">ATP-binding</keyword>
<evidence type="ECO:0000259" key="9">
    <source>
        <dbReference type="Pfam" id="PF23598"/>
    </source>
</evidence>
<feature type="domain" description="Disease resistance N-terminal" evidence="8">
    <location>
        <begin position="5"/>
        <end position="92"/>
    </location>
</feature>
<keyword evidence="3" id="KW-0677">Repeat</keyword>
<dbReference type="Pfam" id="PF00931">
    <property type="entry name" value="NB-ARC"/>
    <property type="match status" value="1"/>
</dbReference>
<proteinExistence type="inferred from homology"/>
<organism evidence="10 12">
    <name type="scientific">Forsythia ovata</name>
    <dbReference type="NCBI Taxonomy" id="205694"/>
    <lineage>
        <taxon>Eukaryota</taxon>
        <taxon>Viridiplantae</taxon>
        <taxon>Streptophyta</taxon>
        <taxon>Embryophyta</taxon>
        <taxon>Tracheophyta</taxon>
        <taxon>Spermatophyta</taxon>
        <taxon>Magnoliopsida</taxon>
        <taxon>eudicotyledons</taxon>
        <taxon>Gunneridae</taxon>
        <taxon>Pentapetalae</taxon>
        <taxon>asterids</taxon>
        <taxon>lamiids</taxon>
        <taxon>Lamiales</taxon>
        <taxon>Oleaceae</taxon>
        <taxon>Forsythieae</taxon>
        <taxon>Forsythia</taxon>
    </lineage>
</organism>
<evidence type="ECO:0000313" key="11">
    <source>
        <dbReference type="EMBL" id="KAL2545824.1"/>
    </source>
</evidence>